<accession>A0AC60QWP7</accession>
<sequence>PSTVHLEVFDSYNGHGEPAGHRVRWKLHEDGTFVDGDGQEDFGIFIGPNKANWLEIDLAPGRHYTLYISALNKGPDNTVIAGQALEREVATVPPQPVDVDAQFLGPRSVNVTWRSVGFAGVFLVAVCNGSCPPLSRKFVPSSQASYLLTYVHGSLEEQ</sequence>
<comment type="caution">
    <text evidence="1">The sequence shown here is derived from an EMBL/GenBank/DDBJ whole genome shotgun (WGS) entry which is preliminary data.</text>
</comment>
<reference evidence="1 2" key="1">
    <citation type="journal article" date="2020" name="Cell">
        <title>Large-Scale Comparative Analyses of Tick Genomes Elucidate Their Genetic Diversity and Vector Capacities.</title>
        <authorList>
            <consortium name="Tick Genome and Microbiome Consortium (TIGMIC)"/>
            <person name="Jia N."/>
            <person name="Wang J."/>
            <person name="Shi W."/>
            <person name="Du L."/>
            <person name="Sun Y."/>
            <person name="Zhan W."/>
            <person name="Jiang J.F."/>
            <person name="Wang Q."/>
            <person name="Zhang B."/>
            <person name="Ji P."/>
            <person name="Bell-Sakyi L."/>
            <person name="Cui X.M."/>
            <person name="Yuan T.T."/>
            <person name="Jiang B.G."/>
            <person name="Yang W.F."/>
            <person name="Lam T.T."/>
            <person name="Chang Q.C."/>
            <person name="Ding S.J."/>
            <person name="Wang X.J."/>
            <person name="Zhu J.G."/>
            <person name="Ruan X.D."/>
            <person name="Zhao L."/>
            <person name="Wei J.T."/>
            <person name="Ye R.Z."/>
            <person name="Que T.C."/>
            <person name="Du C.H."/>
            <person name="Zhou Y.H."/>
            <person name="Cheng J.X."/>
            <person name="Dai P.F."/>
            <person name="Guo W.B."/>
            <person name="Han X.H."/>
            <person name="Huang E.J."/>
            <person name="Li L.F."/>
            <person name="Wei W."/>
            <person name="Gao Y.C."/>
            <person name="Liu J.Z."/>
            <person name="Shao H.Z."/>
            <person name="Wang X."/>
            <person name="Wang C.C."/>
            <person name="Yang T.C."/>
            <person name="Huo Q.B."/>
            <person name="Li W."/>
            <person name="Chen H.Y."/>
            <person name="Chen S.E."/>
            <person name="Zhou L.G."/>
            <person name="Ni X.B."/>
            <person name="Tian J.H."/>
            <person name="Sheng Y."/>
            <person name="Liu T."/>
            <person name="Pan Y.S."/>
            <person name="Xia L.Y."/>
            <person name="Li J."/>
            <person name="Zhao F."/>
            <person name="Cao W.C."/>
        </authorList>
    </citation>
    <scope>NUCLEOTIDE SEQUENCE [LARGE SCALE GENOMIC DNA]</scope>
    <source>
        <strain evidence="1">Iper-2018</strain>
    </source>
</reference>
<feature type="non-terminal residue" evidence="1">
    <location>
        <position position="1"/>
    </location>
</feature>
<protein>
    <submittedName>
        <fullName evidence="1">Uncharacterized protein</fullName>
    </submittedName>
</protein>
<dbReference type="Proteomes" id="UP000805193">
    <property type="component" value="Unassembled WGS sequence"/>
</dbReference>
<evidence type="ECO:0000313" key="1">
    <source>
        <dbReference type="EMBL" id="KAG0443449.1"/>
    </source>
</evidence>
<name>A0AC60QWP7_IXOPE</name>
<proteinExistence type="predicted"/>
<gene>
    <name evidence="1" type="ORF">HPB47_014907</name>
</gene>
<evidence type="ECO:0000313" key="2">
    <source>
        <dbReference type="Proteomes" id="UP000805193"/>
    </source>
</evidence>
<keyword evidence="2" id="KW-1185">Reference proteome</keyword>
<dbReference type="EMBL" id="JABSTQ010003414">
    <property type="protein sequence ID" value="KAG0443449.1"/>
    <property type="molecule type" value="Genomic_DNA"/>
</dbReference>
<feature type="non-terminal residue" evidence="1">
    <location>
        <position position="158"/>
    </location>
</feature>
<organism evidence="1 2">
    <name type="scientific">Ixodes persulcatus</name>
    <name type="common">Taiga tick</name>
    <dbReference type="NCBI Taxonomy" id="34615"/>
    <lineage>
        <taxon>Eukaryota</taxon>
        <taxon>Metazoa</taxon>
        <taxon>Ecdysozoa</taxon>
        <taxon>Arthropoda</taxon>
        <taxon>Chelicerata</taxon>
        <taxon>Arachnida</taxon>
        <taxon>Acari</taxon>
        <taxon>Parasitiformes</taxon>
        <taxon>Ixodida</taxon>
        <taxon>Ixodoidea</taxon>
        <taxon>Ixodidae</taxon>
        <taxon>Ixodinae</taxon>
        <taxon>Ixodes</taxon>
    </lineage>
</organism>